<name>A0A0H3MIX8_ECO7I</name>
<dbReference type="KEGG" id="ect:ECIAI39_2549"/>
<dbReference type="Proteomes" id="UP000000749">
    <property type="component" value="Chromosome"/>
</dbReference>
<dbReference type="EMBL" id="CU928164">
    <property type="protein sequence ID" value="CAR18673.1"/>
    <property type="molecule type" value="Genomic_DNA"/>
</dbReference>
<gene>
    <name evidence="1" type="ordered locus">ECIAI39_2549</name>
</gene>
<dbReference type="HOGENOM" id="CLU_2824241_0_0_6"/>
<organism evidence="1 2">
    <name type="scientific">Escherichia coli O7:K1 (strain IAI39 / ExPEC)</name>
    <dbReference type="NCBI Taxonomy" id="585057"/>
    <lineage>
        <taxon>Bacteria</taxon>
        <taxon>Pseudomonadati</taxon>
        <taxon>Pseudomonadota</taxon>
        <taxon>Gammaproteobacteria</taxon>
        <taxon>Enterobacterales</taxon>
        <taxon>Enterobacteriaceae</taxon>
        <taxon>Escherichia</taxon>
    </lineage>
</organism>
<accession>A0A0H3MIX8</accession>
<dbReference type="AlphaFoldDB" id="A0A0H3MIX8"/>
<evidence type="ECO:0000313" key="1">
    <source>
        <dbReference type="EMBL" id="CAR18673.1"/>
    </source>
</evidence>
<sequence>MRILTQNRLKTIKMASRMGPSHCDKEIKNEYRNAFKGNVFLTILYLGELVSYPRLLHDKHLTFYRG</sequence>
<protein>
    <submittedName>
        <fullName evidence="1">Uncharacterized protein</fullName>
    </submittedName>
</protein>
<reference evidence="2" key="1">
    <citation type="journal article" date="2009" name="PLoS Genet.">
        <title>Organised genome dynamics in the Escherichia coli species results in highly diverse adaptive paths.</title>
        <authorList>
            <person name="Touchon M."/>
            <person name="Hoede C."/>
            <person name="Tenaillon O."/>
            <person name="Barbe V."/>
            <person name="Baeriswyl S."/>
            <person name="Bidet P."/>
            <person name="Bingen E."/>
            <person name="Bonacorsi S."/>
            <person name="Bouchier C."/>
            <person name="Bouvet O."/>
            <person name="Calteau A."/>
            <person name="Chiapello H."/>
            <person name="Clermont O."/>
            <person name="Cruveiller S."/>
            <person name="Danchin A."/>
            <person name="Diard M."/>
            <person name="Dossat C."/>
            <person name="Karoui M.E."/>
            <person name="Frapy E."/>
            <person name="Garry L."/>
            <person name="Ghigo J.M."/>
            <person name="Gilles A.M."/>
            <person name="Johnson J."/>
            <person name="Le Bouguenec C."/>
            <person name="Lescat M."/>
            <person name="Mangenot S."/>
            <person name="Martinez-Jehanne V."/>
            <person name="Matic I."/>
            <person name="Nassif X."/>
            <person name="Oztas S."/>
            <person name="Petit M.A."/>
            <person name="Pichon C."/>
            <person name="Rouy Z."/>
            <person name="Ruf C.S."/>
            <person name="Schneider D."/>
            <person name="Tourret J."/>
            <person name="Vacherie B."/>
            <person name="Vallenet D."/>
            <person name="Medigue C."/>
            <person name="Rocha E.P.C."/>
            <person name="Denamur E."/>
        </authorList>
    </citation>
    <scope>NUCLEOTIDE SEQUENCE [LARGE SCALE GENOMIC DNA]</scope>
    <source>
        <strain evidence="2">IAI39 / ExPEC</strain>
    </source>
</reference>
<proteinExistence type="predicted"/>
<evidence type="ECO:0000313" key="2">
    <source>
        <dbReference type="Proteomes" id="UP000000749"/>
    </source>
</evidence>